<organism evidence="14 15">
    <name type="scientific">Novipirellula aureliae</name>
    <dbReference type="NCBI Taxonomy" id="2527966"/>
    <lineage>
        <taxon>Bacteria</taxon>
        <taxon>Pseudomonadati</taxon>
        <taxon>Planctomycetota</taxon>
        <taxon>Planctomycetia</taxon>
        <taxon>Pirellulales</taxon>
        <taxon>Pirellulaceae</taxon>
        <taxon>Novipirellula</taxon>
    </lineage>
</organism>
<dbReference type="SUPFAM" id="SSF158472">
    <property type="entry name" value="HAMP domain-like"/>
    <property type="match status" value="1"/>
</dbReference>
<dbReference type="Pfam" id="PF02518">
    <property type="entry name" value="HATPase_c"/>
    <property type="match status" value="1"/>
</dbReference>
<feature type="transmembrane region" description="Helical" evidence="11">
    <location>
        <begin position="172"/>
        <end position="195"/>
    </location>
</feature>
<proteinExistence type="predicted"/>
<keyword evidence="7 14" id="KW-0418">Kinase</keyword>
<dbReference type="Gene3D" id="3.30.565.10">
    <property type="entry name" value="Histidine kinase-like ATPase, C-terminal domain"/>
    <property type="match status" value="1"/>
</dbReference>
<dbReference type="Pfam" id="PF00672">
    <property type="entry name" value="HAMP"/>
    <property type="match status" value="1"/>
</dbReference>
<evidence type="ECO:0000256" key="1">
    <source>
        <dbReference type="ARBA" id="ARBA00000085"/>
    </source>
</evidence>
<dbReference type="PRINTS" id="PR00344">
    <property type="entry name" value="BCTRLSENSOR"/>
</dbReference>
<dbReference type="CDD" id="cd00082">
    <property type="entry name" value="HisKA"/>
    <property type="match status" value="1"/>
</dbReference>
<sequence>MKLTTRVSAYFLLTLAIALTVYSLVFYSVTRRQVVYQFEHELHGVLNSLVAAAEIEETEVKWQPLEHAVFFGSLDQFGEVNWIVVGDRNLVVEKSRNADRKLTELAMQLAGTNESSGTLMDPVDSTDQRMVLYQRLTAPKPLATERELDEFDELIVVVGRNTAKRDSIMSRLTFLVTVLPLAAWCVAAALGYWMVRQALKPVTSMASQAQSIAGSDFQSRLVVQDSGDELAELGATFNQLLDRQQAAFEQQRRFAGDAAHELRSPITVLLGQIDVTLRRPRSEADYTSTLQLLRTKALSLQEIVEALLFLARSEGDTAIPRLQPIQLGVWFDEYASAWSSLPRAADLRLQNQIDRSIAVRATSTLLARIIDNLVSNAMKYSPPGSPITIDVVSDEGHAIVRVTDTGNGISEADQQHLFESFFRSSEARSKGVAGNGLGLAIARRIADTLGGTLQVTSTPGRGSCFTLRLPTEFIHHAANENTV</sequence>
<dbReference type="AlphaFoldDB" id="A0A5C6EAU3"/>
<evidence type="ECO:0000256" key="3">
    <source>
        <dbReference type="ARBA" id="ARBA00012438"/>
    </source>
</evidence>
<feature type="domain" description="Histidine kinase" evidence="12">
    <location>
        <begin position="257"/>
        <end position="473"/>
    </location>
</feature>
<dbReference type="SUPFAM" id="SSF47384">
    <property type="entry name" value="Homodimeric domain of signal transducing histidine kinase"/>
    <property type="match status" value="1"/>
</dbReference>
<dbReference type="Gene3D" id="6.10.340.10">
    <property type="match status" value="1"/>
</dbReference>
<dbReference type="PROSITE" id="PS50885">
    <property type="entry name" value="HAMP"/>
    <property type="match status" value="1"/>
</dbReference>
<dbReference type="CDD" id="cd06225">
    <property type="entry name" value="HAMP"/>
    <property type="match status" value="1"/>
</dbReference>
<dbReference type="FunFam" id="3.30.565.10:FF:000006">
    <property type="entry name" value="Sensor histidine kinase WalK"/>
    <property type="match status" value="1"/>
</dbReference>
<evidence type="ECO:0000256" key="2">
    <source>
        <dbReference type="ARBA" id="ARBA00004370"/>
    </source>
</evidence>
<feature type="domain" description="HAMP" evidence="13">
    <location>
        <begin position="196"/>
        <end position="249"/>
    </location>
</feature>
<evidence type="ECO:0000256" key="10">
    <source>
        <dbReference type="ARBA" id="ARBA00023136"/>
    </source>
</evidence>
<dbReference type="InterPro" id="IPR036097">
    <property type="entry name" value="HisK_dim/P_sf"/>
</dbReference>
<comment type="subcellular location">
    <subcellularLocation>
        <location evidence="2">Membrane</location>
    </subcellularLocation>
</comment>
<dbReference type="GO" id="GO:0000155">
    <property type="term" value="F:phosphorelay sensor kinase activity"/>
    <property type="evidence" value="ECO:0007669"/>
    <property type="project" value="InterPro"/>
</dbReference>
<dbReference type="InterPro" id="IPR050428">
    <property type="entry name" value="TCS_sensor_his_kinase"/>
</dbReference>
<dbReference type="Gene3D" id="1.10.287.130">
    <property type="match status" value="1"/>
</dbReference>
<keyword evidence="6 11" id="KW-0812">Transmembrane</keyword>
<dbReference type="PANTHER" id="PTHR45436">
    <property type="entry name" value="SENSOR HISTIDINE KINASE YKOH"/>
    <property type="match status" value="1"/>
</dbReference>
<dbReference type="InterPro" id="IPR003594">
    <property type="entry name" value="HATPase_dom"/>
</dbReference>
<feature type="transmembrane region" description="Helical" evidence="11">
    <location>
        <begin position="6"/>
        <end position="27"/>
    </location>
</feature>
<keyword evidence="5 14" id="KW-0808">Transferase</keyword>
<dbReference type="SMART" id="SM00387">
    <property type="entry name" value="HATPase_c"/>
    <property type="match status" value="1"/>
</dbReference>
<comment type="catalytic activity">
    <reaction evidence="1">
        <text>ATP + protein L-histidine = ADP + protein N-phospho-L-histidine.</text>
        <dbReference type="EC" id="2.7.13.3"/>
    </reaction>
</comment>
<dbReference type="Pfam" id="PF00512">
    <property type="entry name" value="HisKA"/>
    <property type="match status" value="1"/>
</dbReference>
<dbReference type="OrthoDB" id="9786919at2"/>
<dbReference type="Proteomes" id="UP000315471">
    <property type="component" value="Unassembled WGS sequence"/>
</dbReference>
<evidence type="ECO:0000313" key="14">
    <source>
        <dbReference type="EMBL" id="TWU45870.1"/>
    </source>
</evidence>
<dbReference type="InterPro" id="IPR036890">
    <property type="entry name" value="HATPase_C_sf"/>
</dbReference>
<dbReference type="PROSITE" id="PS50109">
    <property type="entry name" value="HIS_KIN"/>
    <property type="match status" value="1"/>
</dbReference>
<keyword evidence="15" id="KW-1185">Reference proteome</keyword>
<reference evidence="14 15" key="1">
    <citation type="submission" date="2019-02" db="EMBL/GenBank/DDBJ databases">
        <title>Deep-cultivation of Planctomycetes and their phenomic and genomic characterization uncovers novel biology.</title>
        <authorList>
            <person name="Wiegand S."/>
            <person name="Jogler M."/>
            <person name="Boedeker C."/>
            <person name="Pinto D."/>
            <person name="Vollmers J."/>
            <person name="Rivas-Marin E."/>
            <person name="Kohn T."/>
            <person name="Peeters S.H."/>
            <person name="Heuer A."/>
            <person name="Rast P."/>
            <person name="Oberbeckmann S."/>
            <person name="Bunk B."/>
            <person name="Jeske O."/>
            <person name="Meyerdierks A."/>
            <person name="Storesund J.E."/>
            <person name="Kallscheuer N."/>
            <person name="Luecker S."/>
            <person name="Lage O.M."/>
            <person name="Pohl T."/>
            <person name="Merkel B.J."/>
            <person name="Hornburger P."/>
            <person name="Mueller R.-W."/>
            <person name="Bruemmer F."/>
            <person name="Labrenz M."/>
            <person name="Spormann A.M."/>
            <person name="Op Den Camp H."/>
            <person name="Overmann J."/>
            <person name="Amann R."/>
            <person name="Jetten M.S.M."/>
            <person name="Mascher T."/>
            <person name="Medema M.H."/>
            <person name="Devos D.P."/>
            <person name="Kaster A.-K."/>
            <person name="Ovreas L."/>
            <person name="Rohde M."/>
            <person name="Galperin M.Y."/>
            <person name="Jogler C."/>
        </authorList>
    </citation>
    <scope>NUCLEOTIDE SEQUENCE [LARGE SCALE GENOMIC DNA]</scope>
    <source>
        <strain evidence="14 15">Q31b</strain>
    </source>
</reference>
<keyword evidence="8 11" id="KW-1133">Transmembrane helix</keyword>
<dbReference type="EC" id="2.7.13.3" evidence="3"/>
<dbReference type="SUPFAM" id="SSF55874">
    <property type="entry name" value="ATPase domain of HSP90 chaperone/DNA topoisomerase II/histidine kinase"/>
    <property type="match status" value="1"/>
</dbReference>
<evidence type="ECO:0000256" key="4">
    <source>
        <dbReference type="ARBA" id="ARBA00022553"/>
    </source>
</evidence>
<evidence type="ECO:0000256" key="6">
    <source>
        <dbReference type="ARBA" id="ARBA00022692"/>
    </source>
</evidence>
<name>A0A5C6EAU3_9BACT</name>
<dbReference type="InterPro" id="IPR005467">
    <property type="entry name" value="His_kinase_dom"/>
</dbReference>
<evidence type="ECO:0000256" key="7">
    <source>
        <dbReference type="ARBA" id="ARBA00022777"/>
    </source>
</evidence>
<dbReference type="InterPro" id="IPR004358">
    <property type="entry name" value="Sig_transdc_His_kin-like_C"/>
</dbReference>
<evidence type="ECO:0000256" key="11">
    <source>
        <dbReference type="SAM" id="Phobius"/>
    </source>
</evidence>
<evidence type="ECO:0000256" key="5">
    <source>
        <dbReference type="ARBA" id="ARBA00022679"/>
    </source>
</evidence>
<protein>
    <recommendedName>
        <fullName evidence="3">histidine kinase</fullName>
        <ecNumber evidence="3">2.7.13.3</ecNumber>
    </recommendedName>
</protein>
<evidence type="ECO:0000256" key="8">
    <source>
        <dbReference type="ARBA" id="ARBA00022989"/>
    </source>
</evidence>
<accession>A0A5C6EAU3</accession>
<dbReference type="InterPro" id="IPR003661">
    <property type="entry name" value="HisK_dim/P_dom"/>
</dbReference>
<keyword evidence="9" id="KW-0902">Two-component regulatory system</keyword>
<dbReference type="PANTHER" id="PTHR45436:SF5">
    <property type="entry name" value="SENSOR HISTIDINE KINASE TRCS"/>
    <property type="match status" value="1"/>
</dbReference>
<gene>
    <name evidence="14" type="primary">arlS</name>
    <name evidence="14" type="ORF">Q31b_10460</name>
</gene>
<keyword evidence="10 11" id="KW-0472">Membrane</keyword>
<evidence type="ECO:0000313" key="15">
    <source>
        <dbReference type="Proteomes" id="UP000315471"/>
    </source>
</evidence>
<dbReference type="SMART" id="SM00388">
    <property type="entry name" value="HisKA"/>
    <property type="match status" value="1"/>
</dbReference>
<evidence type="ECO:0000256" key="9">
    <source>
        <dbReference type="ARBA" id="ARBA00023012"/>
    </source>
</evidence>
<dbReference type="SMART" id="SM00304">
    <property type="entry name" value="HAMP"/>
    <property type="match status" value="1"/>
</dbReference>
<comment type="caution">
    <text evidence="14">The sequence shown here is derived from an EMBL/GenBank/DDBJ whole genome shotgun (WGS) entry which is preliminary data.</text>
</comment>
<evidence type="ECO:0000259" key="12">
    <source>
        <dbReference type="PROSITE" id="PS50109"/>
    </source>
</evidence>
<dbReference type="EMBL" id="SJPY01000001">
    <property type="protein sequence ID" value="TWU45870.1"/>
    <property type="molecule type" value="Genomic_DNA"/>
</dbReference>
<keyword evidence="4" id="KW-0597">Phosphoprotein</keyword>
<dbReference type="RefSeq" id="WP_146598494.1">
    <property type="nucleotide sequence ID" value="NZ_SJPY01000001.1"/>
</dbReference>
<dbReference type="InterPro" id="IPR003660">
    <property type="entry name" value="HAMP_dom"/>
</dbReference>
<evidence type="ECO:0000259" key="13">
    <source>
        <dbReference type="PROSITE" id="PS50885"/>
    </source>
</evidence>
<dbReference type="GO" id="GO:0005886">
    <property type="term" value="C:plasma membrane"/>
    <property type="evidence" value="ECO:0007669"/>
    <property type="project" value="TreeGrafter"/>
</dbReference>